<sequence length="153" mass="17639">MVNVMNIDIIKHVIFLGILLSLSSCIGTRSSQRLMSSPFAPTSVELQTSLNDYILVTNKEISIEYVSYLGVFRNIRKVNDSVFIPYKNKGVEINHANWKGIKSIFRFALTDLVEEYPDIDVFIPTYLKTESQDMFFGKLKKQTLKLKCYKYAH</sequence>
<proteinExistence type="predicted"/>
<evidence type="ECO:0000313" key="2">
    <source>
        <dbReference type="Proteomes" id="UP000285794"/>
    </source>
</evidence>
<dbReference type="Proteomes" id="UP000285794">
    <property type="component" value="Unassembled WGS sequence"/>
</dbReference>
<reference evidence="1 2" key="1">
    <citation type="submission" date="2018-07" db="EMBL/GenBank/DDBJ databases">
        <title>Draft genome sequence of Ancylomarina sp. M1P.</title>
        <authorList>
            <person name="Yadav S."/>
            <person name="Villanueva L."/>
            <person name="Damste J.S.S."/>
        </authorList>
    </citation>
    <scope>NUCLEOTIDE SEQUENCE [LARGE SCALE GENOMIC DNA]</scope>
    <source>
        <strain evidence="1 2">M1P</strain>
    </source>
</reference>
<accession>A0A425Y804</accession>
<gene>
    <name evidence="1" type="ORF">DWB61_00935</name>
</gene>
<dbReference type="AlphaFoldDB" id="A0A425Y804"/>
<organism evidence="1 2">
    <name type="scientific">Ancylomarina euxinus</name>
    <dbReference type="NCBI Taxonomy" id="2283627"/>
    <lineage>
        <taxon>Bacteria</taxon>
        <taxon>Pseudomonadati</taxon>
        <taxon>Bacteroidota</taxon>
        <taxon>Bacteroidia</taxon>
        <taxon>Marinilabiliales</taxon>
        <taxon>Marinifilaceae</taxon>
        <taxon>Ancylomarina</taxon>
    </lineage>
</organism>
<protein>
    <submittedName>
        <fullName evidence="1">Uncharacterized protein</fullName>
    </submittedName>
</protein>
<comment type="caution">
    <text evidence="1">The sequence shown here is derived from an EMBL/GenBank/DDBJ whole genome shotgun (WGS) entry which is preliminary data.</text>
</comment>
<name>A0A425Y804_9BACT</name>
<keyword evidence="2" id="KW-1185">Reference proteome</keyword>
<evidence type="ECO:0000313" key="1">
    <source>
        <dbReference type="EMBL" id="RRG24613.1"/>
    </source>
</evidence>
<dbReference type="EMBL" id="QQWG01000001">
    <property type="protein sequence ID" value="RRG24613.1"/>
    <property type="molecule type" value="Genomic_DNA"/>
</dbReference>